<dbReference type="AlphaFoldDB" id="A0A9P4W841"/>
<dbReference type="SUPFAM" id="SSF54695">
    <property type="entry name" value="POZ domain"/>
    <property type="match status" value="1"/>
</dbReference>
<dbReference type="Proteomes" id="UP000801428">
    <property type="component" value="Unassembled WGS sequence"/>
</dbReference>
<dbReference type="PANTHER" id="PTHR47843:SF2">
    <property type="entry name" value="BTB DOMAIN-CONTAINING PROTEIN"/>
    <property type="match status" value="1"/>
</dbReference>
<sequence>MTTTNRERTRLTQTIATRQGEAVTILAGPSHESFRVHKELLIEHSEFFKDAFKEPGEEAEEDLVRLQDIEPDIFHIFLYWMYFQELPGQSVENIAQFQMARVKAHIFGDRFIAHGFLKVVRYDFVDVMFEGQMLYCNTVIYGWNNLPSHDPLRELFVDLLVRDLCFADSNHPPEQLMKKLPKAFLLAFMIKVLEEEDEGVMAGNIGDRRGCVSRCEYHGHEYDEDFEECEYENSHNR</sequence>
<evidence type="ECO:0000259" key="1">
    <source>
        <dbReference type="PROSITE" id="PS50097"/>
    </source>
</evidence>
<comment type="caution">
    <text evidence="2">The sequence shown here is derived from an EMBL/GenBank/DDBJ whole genome shotgun (WGS) entry which is preliminary data.</text>
</comment>
<reference evidence="2" key="1">
    <citation type="submission" date="2019-04" db="EMBL/GenBank/DDBJ databases">
        <title>Sequencing of skin fungus with MAO and IRED activity.</title>
        <authorList>
            <person name="Marsaioli A.J."/>
            <person name="Bonatto J.M.C."/>
            <person name="Reis Junior O."/>
        </authorList>
    </citation>
    <scope>NUCLEOTIDE SEQUENCE</scope>
    <source>
        <strain evidence="2">30M1</strain>
    </source>
</reference>
<dbReference type="Gene3D" id="3.30.710.10">
    <property type="entry name" value="Potassium Channel Kv1.1, Chain A"/>
    <property type="match status" value="1"/>
</dbReference>
<organism evidence="2 3">
    <name type="scientific">Curvularia kusanoi</name>
    <name type="common">Cochliobolus kusanoi</name>
    <dbReference type="NCBI Taxonomy" id="90978"/>
    <lineage>
        <taxon>Eukaryota</taxon>
        <taxon>Fungi</taxon>
        <taxon>Dikarya</taxon>
        <taxon>Ascomycota</taxon>
        <taxon>Pezizomycotina</taxon>
        <taxon>Dothideomycetes</taxon>
        <taxon>Pleosporomycetidae</taxon>
        <taxon>Pleosporales</taxon>
        <taxon>Pleosporineae</taxon>
        <taxon>Pleosporaceae</taxon>
        <taxon>Curvularia</taxon>
    </lineage>
</organism>
<protein>
    <recommendedName>
        <fullName evidence="1">BTB domain-containing protein</fullName>
    </recommendedName>
</protein>
<dbReference type="InterPro" id="IPR000210">
    <property type="entry name" value="BTB/POZ_dom"/>
</dbReference>
<dbReference type="CDD" id="cd18186">
    <property type="entry name" value="BTB_POZ_ZBTB_KLHL-like"/>
    <property type="match status" value="1"/>
</dbReference>
<dbReference type="InterPro" id="IPR011333">
    <property type="entry name" value="SKP1/BTB/POZ_sf"/>
</dbReference>
<dbReference type="Pfam" id="PF00651">
    <property type="entry name" value="BTB"/>
    <property type="match status" value="1"/>
</dbReference>
<gene>
    <name evidence="2" type="ORF">E8E13_003250</name>
</gene>
<proteinExistence type="predicted"/>
<dbReference type="PANTHER" id="PTHR47843">
    <property type="entry name" value="BTB DOMAIN-CONTAINING PROTEIN-RELATED"/>
    <property type="match status" value="1"/>
</dbReference>
<keyword evidence="3" id="KW-1185">Reference proteome</keyword>
<name>A0A9P4W841_CURKU</name>
<accession>A0A9P4W841</accession>
<evidence type="ECO:0000313" key="2">
    <source>
        <dbReference type="EMBL" id="KAF2998171.1"/>
    </source>
</evidence>
<dbReference type="EMBL" id="SWKU01000020">
    <property type="protein sequence ID" value="KAF2998171.1"/>
    <property type="molecule type" value="Genomic_DNA"/>
</dbReference>
<dbReference type="PROSITE" id="PS50097">
    <property type="entry name" value="BTB"/>
    <property type="match status" value="1"/>
</dbReference>
<dbReference type="OrthoDB" id="194443at2759"/>
<evidence type="ECO:0000313" key="3">
    <source>
        <dbReference type="Proteomes" id="UP000801428"/>
    </source>
</evidence>
<feature type="domain" description="BTB" evidence="1">
    <location>
        <begin position="21"/>
        <end position="90"/>
    </location>
</feature>
<dbReference type="SMART" id="SM00225">
    <property type="entry name" value="BTB"/>
    <property type="match status" value="1"/>
</dbReference>